<comment type="caution">
    <text evidence="9">The sequence shown here is derived from an EMBL/GenBank/DDBJ whole genome shotgun (WGS) entry which is preliminary data.</text>
</comment>
<evidence type="ECO:0000256" key="1">
    <source>
        <dbReference type="ARBA" id="ARBA00004496"/>
    </source>
</evidence>
<dbReference type="InterPro" id="IPR000551">
    <property type="entry name" value="MerR-type_HTH_dom"/>
</dbReference>
<gene>
    <name evidence="9" type="primary">cueR</name>
    <name evidence="9" type="ORF">H3H37_20075</name>
</gene>
<protein>
    <submittedName>
        <fullName evidence="9">Cu(I)-responsive transcriptional regulator</fullName>
    </submittedName>
</protein>
<reference evidence="9 10" key="1">
    <citation type="submission" date="2020-07" db="EMBL/GenBank/DDBJ databases">
        <title>Novel species isolated from subtropical streams in China.</title>
        <authorList>
            <person name="Lu H."/>
        </authorList>
    </citation>
    <scope>NUCLEOTIDE SEQUENCE [LARGE SCALE GENOMIC DNA]</scope>
    <source>
        <strain evidence="9 10">LX20W</strain>
    </source>
</reference>
<dbReference type="Gene3D" id="1.10.1660.10">
    <property type="match status" value="1"/>
</dbReference>
<feature type="coiled-coil region" evidence="6">
    <location>
        <begin position="81"/>
        <end position="108"/>
    </location>
</feature>
<keyword evidence="5" id="KW-0804">Transcription</keyword>
<evidence type="ECO:0000256" key="2">
    <source>
        <dbReference type="ARBA" id="ARBA00022490"/>
    </source>
</evidence>
<comment type="subcellular location">
    <subcellularLocation>
        <location evidence="1">Cytoplasm</location>
    </subcellularLocation>
</comment>
<dbReference type="PRINTS" id="PR00040">
    <property type="entry name" value="HTHMERR"/>
</dbReference>
<feature type="region of interest" description="Disordered" evidence="7">
    <location>
        <begin position="131"/>
        <end position="155"/>
    </location>
</feature>
<dbReference type="PROSITE" id="PS00552">
    <property type="entry name" value="HTH_MERR_1"/>
    <property type="match status" value="1"/>
</dbReference>
<dbReference type="InterPro" id="IPR047057">
    <property type="entry name" value="MerR_fam"/>
</dbReference>
<evidence type="ECO:0000313" key="9">
    <source>
        <dbReference type="EMBL" id="MBA5639364.1"/>
    </source>
</evidence>
<dbReference type="Pfam" id="PF00376">
    <property type="entry name" value="MerR"/>
    <property type="match status" value="1"/>
</dbReference>
<dbReference type="PANTHER" id="PTHR30204">
    <property type="entry name" value="REDOX-CYCLING DRUG-SENSING TRANSCRIPTIONAL ACTIVATOR SOXR"/>
    <property type="match status" value="1"/>
</dbReference>
<organism evidence="9 10">
    <name type="scientific">Rugamonas brunnea</name>
    <dbReference type="NCBI Taxonomy" id="2758569"/>
    <lineage>
        <taxon>Bacteria</taxon>
        <taxon>Pseudomonadati</taxon>
        <taxon>Pseudomonadota</taxon>
        <taxon>Betaproteobacteria</taxon>
        <taxon>Burkholderiales</taxon>
        <taxon>Oxalobacteraceae</taxon>
        <taxon>Telluria group</taxon>
        <taxon>Rugamonas</taxon>
    </lineage>
</organism>
<keyword evidence="2" id="KW-0963">Cytoplasm</keyword>
<dbReference type="Proteomes" id="UP000534388">
    <property type="component" value="Unassembled WGS sequence"/>
</dbReference>
<dbReference type="NCBIfam" id="TIGR02044">
    <property type="entry name" value="CueR"/>
    <property type="match status" value="1"/>
</dbReference>
<evidence type="ECO:0000256" key="7">
    <source>
        <dbReference type="SAM" id="MobiDB-lite"/>
    </source>
</evidence>
<dbReference type="GO" id="GO:0003677">
    <property type="term" value="F:DNA binding"/>
    <property type="evidence" value="ECO:0007669"/>
    <property type="project" value="UniProtKB-KW"/>
</dbReference>
<evidence type="ECO:0000256" key="4">
    <source>
        <dbReference type="ARBA" id="ARBA00023125"/>
    </source>
</evidence>
<dbReference type="GO" id="GO:0005737">
    <property type="term" value="C:cytoplasm"/>
    <property type="evidence" value="ECO:0007669"/>
    <property type="project" value="UniProtKB-SubCell"/>
</dbReference>
<dbReference type="RefSeq" id="WP_182165821.1">
    <property type="nucleotide sequence ID" value="NZ_JACEZT010000015.1"/>
</dbReference>
<evidence type="ECO:0000256" key="5">
    <source>
        <dbReference type="ARBA" id="ARBA00023163"/>
    </source>
</evidence>
<accession>A0A7W2EVI3</accession>
<evidence type="ECO:0000259" key="8">
    <source>
        <dbReference type="PROSITE" id="PS50937"/>
    </source>
</evidence>
<dbReference type="InterPro" id="IPR009061">
    <property type="entry name" value="DNA-bd_dom_put_sf"/>
</dbReference>
<dbReference type="CDD" id="cd01108">
    <property type="entry name" value="HTH_CueR"/>
    <property type="match status" value="1"/>
</dbReference>
<dbReference type="InterPro" id="IPR011789">
    <property type="entry name" value="CueR"/>
</dbReference>
<keyword evidence="10" id="KW-1185">Reference proteome</keyword>
<keyword evidence="4" id="KW-0238">DNA-binding</keyword>
<dbReference type="InterPro" id="IPR015358">
    <property type="entry name" value="Tscrpt_reg_MerR_DNA-bd"/>
</dbReference>
<sequence>MNIGEVAAISGVSAKKIRHYESIGLLPQPGRSDAGYRRYGDKDVARLRFIRHCRDLGFALDQVGELLDLWQNRERSSRQVKALAQAHLAELDAKLQELQQMRTALESLVNCCHGDERPDCPIIESLEAAEAAEAAPPPAALPLASLPVQRRARTR</sequence>
<dbReference type="EMBL" id="JACEZT010000015">
    <property type="protein sequence ID" value="MBA5639364.1"/>
    <property type="molecule type" value="Genomic_DNA"/>
</dbReference>
<keyword evidence="3" id="KW-0805">Transcription regulation</keyword>
<proteinExistence type="predicted"/>
<dbReference type="GO" id="GO:0005507">
    <property type="term" value="F:copper ion binding"/>
    <property type="evidence" value="ECO:0007669"/>
    <property type="project" value="InterPro"/>
</dbReference>
<dbReference type="GO" id="GO:0003700">
    <property type="term" value="F:DNA-binding transcription factor activity"/>
    <property type="evidence" value="ECO:0007669"/>
    <property type="project" value="InterPro"/>
</dbReference>
<dbReference type="AlphaFoldDB" id="A0A7W2EVI3"/>
<evidence type="ECO:0000256" key="3">
    <source>
        <dbReference type="ARBA" id="ARBA00023015"/>
    </source>
</evidence>
<dbReference type="GO" id="GO:0045893">
    <property type="term" value="P:positive regulation of DNA-templated transcription"/>
    <property type="evidence" value="ECO:0007669"/>
    <property type="project" value="InterPro"/>
</dbReference>
<dbReference type="SUPFAM" id="SSF46955">
    <property type="entry name" value="Putative DNA-binding domain"/>
    <property type="match status" value="1"/>
</dbReference>
<feature type="domain" description="HTH merR-type" evidence="8">
    <location>
        <begin position="1"/>
        <end position="69"/>
    </location>
</feature>
<keyword evidence="6" id="KW-0175">Coiled coil</keyword>
<dbReference type="SMART" id="SM00422">
    <property type="entry name" value="HTH_MERR"/>
    <property type="match status" value="1"/>
</dbReference>
<dbReference type="PANTHER" id="PTHR30204:SF94">
    <property type="entry name" value="HEAVY METAL-DEPENDENT TRANSCRIPTIONAL REGULATOR HI_0293-RELATED"/>
    <property type="match status" value="1"/>
</dbReference>
<dbReference type="PROSITE" id="PS50937">
    <property type="entry name" value="HTH_MERR_2"/>
    <property type="match status" value="1"/>
</dbReference>
<evidence type="ECO:0000313" key="10">
    <source>
        <dbReference type="Proteomes" id="UP000534388"/>
    </source>
</evidence>
<evidence type="ECO:0000256" key="6">
    <source>
        <dbReference type="SAM" id="Coils"/>
    </source>
</evidence>
<dbReference type="Pfam" id="PF09278">
    <property type="entry name" value="MerR-DNA-bind"/>
    <property type="match status" value="1"/>
</dbReference>
<name>A0A7W2EVI3_9BURK</name>